<keyword evidence="3" id="KW-1185">Reference proteome</keyword>
<gene>
    <name evidence="2" type="ORF">EDB81DRAFT_436295</name>
</gene>
<evidence type="ECO:0000259" key="1">
    <source>
        <dbReference type="Pfam" id="PF00561"/>
    </source>
</evidence>
<protein>
    <submittedName>
        <fullName evidence="2">Alpha/Beta hydrolase protein</fullName>
    </submittedName>
</protein>
<evidence type="ECO:0000313" key="2">
    <source>
        <dbReference type="EMBL" id="KAH7152887.1"/>
    </source>
</evidence>
<proteinExistence type="predicted"/>
<dbReference type="InterPro" id="IPR000073">
    <property type="entry name" value="AB_hydrolase_1"/>
</dbReference>
<accession>A0A9P9F4U9</accession>
<dbReference type="EMBL" id="JAGMUV010000006">
    <property type="protein sequence ID" value="KAH7152887.1"/>
    <property type="molecule type" value="Genomic_DNA"/>
</dbReference>
<name>A0A9P9F4U9_9HYPO</name>
<organism evidence="2 3">
    <name type="scientific">Dactylonectria macrodidyma</name>
    <dbReference type="NCBI Taxonomy" id="307937"/>
    <lineage>
        <taxon>Eukaryota</taxon>
        <taxon>Fungi</taxon>
        <taxon>Dikarya</taxon>
        <taxon>Ascomycota</taxon>
        <taxon>Pezizomycotina</taxon>
        <taxon>Sordariomycetes</taxon>
        <taxon>Hypocreomycetidae</taxon>
        <taxon>Hypocreales</taxon>
        <taxon>Nectriaceae</taxon>
        <taxon>Dactylonectria</taxon>
    </lineage>
</organism>
<dbReference type="InterPro" id="IPR029058">
    <property type="entry name" value="AB_hydrolase_fold"/>
</dbReference>
<reference evidence="2" key="1">
    <citation type="journal article" date="2021" name="Nat. Commun.">
        <title>Genetic determinants of endophytism in the Arabidopsis root mycobiome.</title>
        <authorList>
            <person name="Mesny F."/>
            <person name="Miyauchi S."/>
            <person name="Thiergart T."/>
            <person name="Pickel B."/>
            <person name="Atanasova L."/>
            <person name="Karlsson M."/>
            <person name="Huettel B."/>
            <person name="Barry K.W."/>
            <person name="Haridas S."/>
            <person name="Chen C."/>
            <person name="Bauer D."/>
            <person name="Andreopoulos W."/>
            <person name="Pangilinan J."/>
            <person name="LaButti K."/>
            <person name="Riley R."/>
            <person name="Lipzen A."/>
            <person name="Clum A."/>
            <person name="Drula E."/>
            <person name="Henrissat B."/>
            <person name="Kohler A."/>
            <person name="Grigoriev I.V."/>
            <person name="Martin F.M."/>
            <person name="Hacquard S."/>
        </authorList>
    </citation>
    <scope>NUCLEOTIDE SEQUENCE</scope>
    <source>
        <strain evidence="2">MPI-CAGE-AT-0147</strain>
    </source>
</reference>
<dbReference type="PANTHER" id="PTHR45763">
    <property type="entry name" value="HYDROLASE, ALPHA/BETA FOLD FAMILY PROTEIN, EXPRESSED-RELATED"/>
    <property type="match status" value="1"/>
</dbReference>
<evidence type="ECO:0000313" key="3">
    <source>
        <dbReference type="Proteomes" id="UP000738349"/>
    </source>
</evidence>
<dbReference type="Pfam" id="PF00561">
    <property type="entry name" value="Abhydrolase_1"/>
    <property type="match status" value="1"/>
</dbReference>
<dbReference type="AlphaFoldDB" id="A0A9P9F4U9"/>
<comment type="caution">
    <text evidence="2">The sequence shown here is derived from an EMBL/GenBank/DDBJ whole genome shotgun (WGS) entry which is preliminary data.</text>
</comment>
<dbReference type="GO" id="GO:0016787">
    <property type="term" value="F:hydrolase activity"/>
    <property type="evidence" value="ECO:0007669"/>
    <property type="project" value="UniProtKB-KW"/>
</dbReference>
<dbReference type="PANTHER" id="PTHR45763:SF46">
    <property type="entry name" value="AB HYDROLASE-1 DOMAIN-CONTAINING PROTEIN"/>
    <property type="match status" value="1"/>
</dbReference>
<sequence length="347" mass="38102">MSFRHGFKRLITTSKSTTRTMTTSARKNQTFTLPDGRTLGFAEYGEPDGAPVLYFHGYPSSRLQAGPVHEVAHRRGLRFIALDRPGFGLSSPQPGRRLLDWPDDVRAFAEGMQLHRFAVLGLSGGGPFALACARALPRDMLAGVGLFASGPPWAAGAHHMSLFRRAASAAANYWPAGLRVLLDAAVGTARWLAATGPVARRIDGWLLTMREFAKHVQVPPAGDTKKPLEEKEDERTIPEVREELLRVLFDEPFAQGATAAVHEAKLLSDQDWGFALEDVDYDTVRLWHGAKDTNAPAVMIRYMADKLPHAVLREFEGDTHYTMFKHLEGALAELIPIEGAKGVAKEG</sequence>
<feature type="domain" description="AB hydrolase-1" evidence="1">
    <location>
        <begin position="51"/>
        <end position="148"/>
    </location>
</feature>
<dbReference type="OrthoDB" id="294702at2759"/>
<dbReference type="Gene3D" id="3.40.50.1820">
    <property type="entry name" value="alpha/beta hydrolase"/>
    <property type="match status" value="1"/>
</dbReference>
<dbReference type="Proteomes" id="UP000738349">
    <property type="component" value="Unassembled WGS sequence"/>
</dbReference>
<dbReference type="SUPFAM" id="SSF53474">
    <property type="entry name" value="alpha/beta-Hydrolases"/>
    <property type="match status" value="1"/>
</dbReference>
<keyword evidence="2" id="KW-0378">Hydrolase</keyword>